<feature type="compositionally biased region" description="Low complexity" evidence="1">
    <location>
        <begin position="341"/>
        <end position="350"/>
    </location>
</feature>
<feature type="compositionally biased region" description="Low complexity" evidence="1">
    <location>
        <begin position="152"/>
        <end position="164"/>
    </location>
</feature>
<accession>A0A6J4MBU4</accession>
<organism evidence="2">
    <name type="scientific">uncultured Gemmatimonadaceae bacterium</name>
    <dbReference type="NCBI Taxonomy" id="246130"/>
    <lineage>
        <taxon>Bacteria</taxon>
        <taxon>Pseudomonadati</taxon>
        <taxon>Gemmatimonadota</taxon>
        <taxon>Gemmatimonadia</taxon>
        <taxon>Gemmatimonadales</taxon>
        <taxon>Gemmatimonadaceae</taxon>
        <taxon>environmental samples</taxon>
    </lineage>
</organism>
<name>A0A6J4MBU4_9BACT</name>
<feature type="compositionally biased region" description="Low complexity" evidence="1">
    <location>
        <begin position="284"/>
        <end position="293"/>
    </location>
</feature>
<evidence type="ECO:0000313" key="2">
    <source>
        <dbReference type="EMBL" id="CAA9355528.1"/>
    </source>
</evidence>
<feature type="region of interest" description="Disordered" evidence="1">
    <location>
        <begin position="1"/>
        <end position="137"/>
    </location>
</feature>
<dbReference type="AlphaFoldDB" id="A0A6J4MBU4"/>
<feature type="compositionally biased region" description="Basic residues" evidence="1">
    <location>
        <begin position="65"/>
        <end position="77"/>
    </location>
</feature>
<feature type="compositionally biased region" description="Gly residues" evidence="1">
    <location>
        <begin position="43"/>
        <end position="52"/>
    </location>
</feature>
<feature type="compositionally biased region" description="Basic and acidic residues" evidence="1">
    <location>
        <begin position="83"/>
        <end position="102"/>
    </location>
</feature>
<feature type="compositionally biased region" description="Low complexity" evidence="1">
    <location>
        <begin position="128"/>
        <end position="137"/>
    </location>
</feature>
<dbReference type="EMBL" id="CADCTX010000863">
    <property type="protein sequence ID" value="CAA9355528.1"/>
    <property type="molecule type" value="Genomic_DNA"/>
</dbReference>
<gene>
    <name evidence="2" type="ORF">AVDCRST_MAG40-3140</name>
</gene>
<feature type="compositionally biased region" description="Basic and acidic residues" evidence="1">
    <location>
        <begin position="167"/>
        <end position="177"/>
    </location>
</feature>
<feature type="compositionally biased region" description="Basic and acidic residues" evidence="1">
    <location>
        <begin position="324"/>
        <end position="336"/>
    </location>
</feature>
<feature type="region of interest" description="Disordered" evidence="1">
    <location>
        <begin position="284"/>
        <end position="374"/>
    </location>
</feature>
<feature type="region of interest" description="Disordered" evidence="1">
    <location>
        <begin position="149"/>
        <end position="180"/>
    </location>
</feature>
<proteinExistence type="predicted"/>
<feature type="compositionally biased region" description="Low complexity" evidence="1">
    <location>
        <begin position="110"/>
        <end position="120"/>
    </location>
</feature>
<dbReference type="GO" id="GO:0052693">
    <property type="term" value="F:epoxyqueuosine reductase activity"/>
    <property type="evidence" value="ECO:0007669"/>
    <property type="project" value="UniProtKB-EC"/>
</dbReference>
<protein>
    <submittedName>
        <fullName evidence="2">Epoxyqueuosine reductase</fullName>
        <ecNumber evidence="2">1.17.99.6</ecNumber>
    </submittedName>
</protein>
<dbReference type="EC" id="1.17.99.6" evidence="2"/>
<feature type="non-terminal residue" evidence="2">
    <location>
        <position position="1"/>
    </location>
</feature>
<feature type="non-terminal residue" evidence="2">
    <location>
        <position position="374"/>
    </location>
</feature>
<feature type="compositionally biased region" description="Basic residues" evidence="1">
    <location>
        <begin position="1"/>
        <end position="10"/>
    </location>
</feature>
<evidence type="ECO:0000256" key="1">
    <source>
        <dbReference type="SAM" id="MobiDB-lite"/>
    </source>
</evidence>
<keyword evidence="2" id="KW-0560">Oxidoreductase</keyword>
<reference evidence="2" key="1">
    <citation type="submission" date="2020-02" db="EMBL/GenBank/DDBJ databases">
        <authorList>
            <person name="Meier V. D."/>
        </authorList>
    </citation>
    <scope>NUCLEOTIDE SEQUENCE</scope>
    <source>
        <strain evidence="2">AVDCRST_MAG40</strain>
    </source>
</reference>
<sequence length="374" mass="39465">VDHRPSRPHGRLVGGRADARDAAEGTGVRARLRPRGSRAPGPGRVGVGVRGVGGRRLRGRDGVARPRRREAARHAAGRSRVAGADRRARARGERDRGGDGLRRTRARGVRGALRPRAGLPRGAGGAPEGAAPVAGGAPRARRARQAVRRHGAAAGARSGTTRGARLVRQEHEPDPPHARLVPLPRRAARRRRAGARCAVRGRPLRDVHAVPGRVSDGRLRRAARARCDAVRVVSHHRAAGRDRRGTAGGSGRPALRVRRVSGRVPVERAVRARAAGGLAVLGARGARGQGRASARTRDPRDGRRRLPRGVPQLAHETCEVAGDEAQRRRGARERGHGGGRPRPAASPRGRGAARARARRVGAGPARRVGAGGRG</sequence>